<reference evidence="4" key="1">
    <citation type="journal article" date="2019" name="Sci. Rep.">
        <title>Draft genome of Tanacetum cinerariifolium, the natural source of mosquito coil.</title>
        <authorList>
            <person name="Yamashiro T."/>
            <person name="Shiraishi A."/>
            <person name="Satake H."/>
            <person name="Nakayama K."/>
        </authorList>
    </citation>
    <scope>NUCLEOTIDE SEQUENCE</scope>
</reference>
<dbReference type="InterPro" id="IPR036397">
    <property type="entry name" value="RNaseH_sf"/>
</dbReference>
<dbReference type="PANTHER" id="PTHR48475">
    <property type="entry name" value="RIBONUCLEASE H"/>
    <property type="match status" value="1"/>
</dbReference>
<evidence type="ECO:0000259" key="3">
    <source>
        <dbReference type="PROSITE" id="PS50994"/>
    </source>
</evidence>
<dbReference type="InterPro" id="IPR041577">
    <property type="entry name" value="RT_RNaseH_2"/>
</dbReference>
<dbReference type="Gene3D" id="3.30.420.10">
    <property type="entry name" value="Ribonuclease H-like superfamily/Ribonuclease H"/>
    <property type="match status" value="2"/>
</dbReference>
<feature type="compositionally biased region" description="Basic and acidic residues" evidence="2">
    <location>
        <begin position="826"/>
        <end position="849"/>
    </location>
</feature>
<keyword evidence="4" id="KW-0695">RNA-directed DNA polymerase</keyword>
<dbReference type="InterPro" id="IPR043128">
    <property type="entry name" value="Rev_trsase/Diguanyl_cyclase"/>
</dbReference>
<feature type="domain" description="Integrase catalytic" evidence="3">
    <location>
        <begin position="905"/>
        <end position="1021"/>
    </location>
</feature>
<evidence type="ECO:0000256" key="1">
    <source>
        <dbReference type="SAM" id="Coils"/>
    </source>
</evidence>
<dbReference type="GO" id="GO:0003964">
    <property type="term" value="F:RNA-directed DNA polymerase activity"/>
    <property type="evidence" value="ECO:0007669"/>
    <property type="project" value="UniProtKB-KW"/>
</dbReference>
<dbReference type="GO" id="GO:0003676">
    <property type="term" value="F:nucleic acid binding"/>
    <property type="evidence" value="ECO:0007669"/>
    <property type="project" value="InterPro"/>
</dbReference>
<dbReference type="InterPro" id="IPR012337">
    <property type="entry name" value="RNaseH-like_sf"/>
</dbReference>
<sequence length="1021" mass="116024">MVYSIGSETNERVCPHNREIQSIDHPAVAAGMSKVTTRALAPKEQSWLLRNIVTKECPHETRKRCQKVKAAQEDTRSQDQRDKSRVWRMTYPNHGVRFDDLLQESVDSYDDLRKAFLKNYLQQKKCIKDPVEIHNIKQRDGESTEEFVWRYKLECRDVKGALECMKISEFMHEITNPELIKRLHDNIPKKAVTSNQRAKAKQWKRSGKGSQKGRNLQKRQATTDTDVISFPSLGEEDGTEGPMIIEAEMGGHCVHHMYVDRGSSSEILYEHCFNRFRPEVKNQMIPAATPLVGFSKGIIWPLGQISLLVKIGDEEHSTSVWMNFMIVRSLSPYNGIIGRPRIKRIQAIPSTAHVILKFPVMGGTVTLRSSKIIPNECTVVSGPGIPQPVIDKVREEKIQVAIYPEYPEQTIAIGSTLTEEGRKELCGLLRRNLDIFAWKPGDMTGVPRHIAEHRLNICEGCLPIRQKKKGQAPERNKAICEEVEKLVDADIMKEVNYHSWLSNSVMGDKDEIKPQKYAFGMREGTFLEYKVDADGLRVCPDKAEAVLNLPSPKCLKDVQKLNEKLASLNRFMSKSAKKSLLFFKTLKKCTKKSNFQWTAKAETTFKQMKRLIAELPMLTEPKEKEDLIMYLAAAKEAISTVLLTERDEKQMPIYFVSRALQGLEVNYTPMEKLILALIKHPEDDALDTPIEDPEALSDPWVLFMDGSSCIDGSGAGLIIMNPKGMEFTYALRFRFNATNNEAEYEALITGPRIAEQMRVKNLTRAFKEFSIKQVPRGEYKKANALSKIASTSFAHLSKQVLVEELKKKSIDEKERTHLNDSNIRIPNERNSPRSKKESKGHPSQSEKVHRPVQRNPQQKLTPIMAPWPFHKWGIDIAGSFLEGLGKVKKFVWDNIVCRFGLSGEITSDNGKQFRDNLFKDWCEKLCIRQCFASVKHPQTNGLVERANLSLGEGIKASNEETPFSLTYGTEAVIPVEVGMPTMRTAEVKMIKNDEALKVNLDLLEEKREQAAIQEAKSKAKM</sequence>
<dbReference type="InterPro" id="IPR001584">
    <property type="entry name" value="Integrase_cat-core"/>
</dbReference>
<dbReference type="SUPFAM" id="SSF53098">
    <property type="entry name" value="Ribonuclease H-like"/>
    <property type="match status" value="2"/>
</dbReference>
<dbReference type="AlphaFoldDB" id="A0A699GZF2"/>
<dbReference type="Pfam" id="PF17919">
    <property type="entry name" value="RT_RNaseH_2"/>
    <property type="match status" value="1"/>
</dbReference>
<feature type="compositionally biased region" description="Polar residues" evidence="2">
    <location>
        <begin position="208"/>
        <end position="222"/>
    </location>
</feature>
<proteinExistence type="predicted"/>
<feature type="compositionally biased region" description="Basic residues" evidence="2">
    <location>
        <begin position="198"/>
        <end position="207"/>
    </location>
</feature>
<feature type="region of interest" description="Disordered" evidence="2">
    <location>
        <begin position="190"/>
        <end position="222"/>
    </location>
</feature>
<accession>A0A699GZF2</accession>
<name>A0A699GZF2_TANCI</name>
<comment type="caution">
    <text evidence="4">The sequence shown here is derived from an EMBL/GenBank/DDBJ whole genome shotgun (WGS) entry which is preliminary data.</text>
</comment>
<dbReference type="InterPro" id="IPR043502">
    <property type="entry name" value="DNA/RNA_pol_sf"/>
</dbReference>
<organism evidence="4">
    <name type="scientific">Tanacetum cinerariifolium</name>
    <name type="common">Dalmatian daisy</name>
    <name type="synonym">Chrysanthemum cinerariifolium</name>
    <dbReference type="NCBI Taxonomy" id="118510"/>
    <lineage>
        <taxon>Eukaryota</taxon>
        <taxon>Viridiplantae</taxon>
        <taxon>Streptophyta</taxon>
        <taxon>Embryophyta</taxon>
        <taxon>Tracheophyta</taxon>
        <taxon>Spermatophyta</taxon>
        <taxon>Magnoliopsida</taxon>
        <taxon>eudicotyledons</taxon>
        <taxon>Gunneridae</taxon>
        <taxon>Pentapetalae</taxon>
        <taxon>asterids</taxon>
        <taxon>campanulids</taxon>
        <taxon>Asterales</taxon>
        <taxon>Asteraceae</taxon>
        <taxon>Asteroideae</taxon>
        <taxon>Anthemideae</taxon>
        <taxon>Anthemidinae</taxon>
        <taxon>Tanacetum</taxon>
    </lineage>
</organism>
<gene>
    <name evidence="4" type="ORF">Tci_262616</name>
</gene>
<feature type="coiled-coil region" evidence="1">
    <location>
        <begin position="993"/>
        <end position="1020"/>
    </location>
</feature>
<dbReference type="PANTHER" id="PTHR48475:SF2">
    <property type="entry name" value="RIBONUCLEASE H"/>
    <property type="match status" value="1"/>
</dbReference>
<evidence type="ECO:0000313" key="4">
    <source>
        <dbReference type="EMBL" id="GEW90640.1"/>
    </source>
</evidence>
<feature type="region of interest" description="Disordered" evidence="2">
    <location>
        <begin position="812"/>
        <end position="859"/>
    </location>
</feature>
<dbReference type="Gene3D" id="3.30.70.270">
    <property type="match status" value="1"/>
</dbReference>
<keyword evidence="4" id="KW-0548">Nucleotidyltransferase</keyword>
<dbReference type="EMBL" id="BKCJ010079651">
    <property type="protein sequence ID" value="GEW90640.1"/>
    <property type="molecule type" value="Genomic_DNA"/>
</dbReference>
<evidence type="ECO:0000256" key="2">
    <source>
        <dbReference type="SAM" id="MobiDB-lite"/>
    </source>
</evidence>
<keyword evidence="1" id="KW-0175">Coiled coil</keyword>
<dbReference type="PROSITE" id="PS50994">
    <property type="entry name" value="INTEGRASE"/>
    <property type="match status" value="1"/>
</dbReference>
<dbReference type="SUPFAM" id="SSF56672">
    <property type="entry name" value="DNA/RNA polymerases"/>
    <property type="match status" value="1"/>
</dbReference>
<protein>
    <submittedName>
        <fullName evidence="4">Reverse transcriptase domain-containing protein</fullName>
    </submittedName>
</protein>
<keyword evidence="4" id="KW-0808">Transferase</keyword>
<dbReference type="GO" id="GO:0015074">
    <property type="term" value="P:DNA integration"/>
    <property type="evidence" value="ECO:0007669"/>
    <property type="project" value="InterPro"/>
</dbReference>